<sequence length="231" mass="26443">MTYARLMIVGTFMCGALEFDATREQDVLVIGLGGGVINNYLSTMKNQKLNVTVVDIDPVMKEVAEKWYGFEGTPMHRIIIQDGVDFLRDAAERGKKYDVVLIDVSYNIILDFIGPTDEFLREDVIESMRTVIVDTGAVIVNIFADKEVKEKVSKEVRTKSLFYVHSIYSRHFPSCYLLTHSEDDRVLFCSVEENNSWDDNREELYQRYLTVDNALGFLLSSEDQCSTYPLD</sequence>
<dbReference type="EMBL" id="JOJR01000090">
    <property type="protein sequence ID" value="RCN45913.1"/>
    <property type="molecule type" value="Genomic_DNA"/>
</dbReference>
<dbReference type="STRING" id="29170.A0A368GNG2"/>
<evidence type="ECO:0008006" key="3">
    <source>
        <dbReference type="Google" id="ProtNLM"/>
    </source>
</evidence>
<dbReference type="Gene3D" id="3.40.50.150">
    <property type="entry name" value="Vaccinia Virus protein VP39"/>
    <property type="match status" value="1"/>
</dbReference>
<dbReference type="PANTHER" id="PTHR11558:SF11">
    <property type="entry name" value="SPERMIDINE SYNTHASE"/>
    <property type="match status" value="1"/>
</dbReference>
<dbReference type="InterPro" id="IPR001045">
    <property type="entry name" value="Spermi_synthase"/>
</dbReference>
<keyword evidence="2" id="KW-1185">Reference proteome</keyword>
<gene>
    <name evidence="1" type="ORF">ANCCAN_08078</name>
</gene>
<comment type="caution">
    <text evidence="1">The sequence shown here is derived from an EMBL/GenBank/DDBJ whole genome shotgun (WGS) entry which is preliminary data.</text>
</comment>
<protein>
    <recommendedName>
        <fullName evidence="3">Spermine/spermidine synthase</fullName>
    </recommendedName>
</protein>
<dbReference type="InterPro" id="IPR029063">
    <property type="entry name" value="SAM-dependent_MTases_sf"/>
</dbReference>
<dbReference type="AlphaFoldDB" id="A0A368GNG2"/>
<organism evidence="1 2">
    <name type="scientific">Ancylostoma caninum</name>
    <name type="common">Dog hookworm</name>
    <dbReference type="NCBI Taxonomy" id="29170"/>
    <lineage>
        <taxon>Eukaryota</taxon>
        <taxon>Metazoa</taxon>
        <taxon>Ecdysozoa</taxon>
        <taxon>Nematoda</taxon>
        <taxon>Chromadorea</taxon>
        <taxon>Rhabditida</taxon>
        <taxon>Rhabditina</taxon>
        <taxon>Rhabditomorpha</taxon>
        <taxon>Strongyloidea</taxon>
        <taxon>Ancylostomatidae</taxon>
        <taxon>Ancylostomatinae</taxon>
        <taxon>Ancylostoma</taxon>
    </lineage>
</organism>
<dbReference type="Proteomes" id="UP000252519">
    <property type="component" value="Unassembled WGS sequence"/>
</dbReference>
<dbReference type="GO" id="GO:0005829">
    <property type="term" value="C:cytosol"/>
    <property type="evidence" value="ECO:0007669"/>
    <property type="project" value="TreeGrafter"/>
</dbReference>
<name>A0A368GNG2_ANCCA</name>
<reference evidence="1 2" key="1">
    <citation type="submission" date="2014-10" db="EMBL/GenBank/DDBJ databases">
        <title>Draft genome of the hookworm Ancylostoma caninum.</title>
        <authorList>
            <person name="Mitreva M."/>
        </authorList>
    </citation>
    <scope>NUCLEOTIDE SEQUENCE [LARGE SCALE GENOMIC DNA]</scope>
    <source>
        <strain evidence="1 2">Baltimore</strain>
    </source>
</reference>
<dbReference type="GO" id="GO:0004766">
    <property type="term" value="F:spermidine synthase activity"/>
    <property type="evidence" value="ECO:0007669"/>
    <property type="project" value="TreeGrafter"/>
</dbReference>
<evidence type="ECO:0000313" key="1">
    <source>
        <dbReference type="EMBL" id="RCN45913.1"/>
    </source>
</evidence>
<dbReference type="PANTHER" id="PTHR11558">
    <property type="entry name" value="SPERMIDINE/SPERMINE SYNTHASE"/>
    <property type="match status" value="1"/>
</dbReference>
<dbReference type="SUPFAM" id="SSF53335">
    <property type="entry name" value="S-adenosyl-L-methionine-dependent methyltransferases"/>
    <property type="match status" value="1"/>
</dbReference>
<proteinExistence type="predicted"/>
<accession>A0A368GNG2</accession>
<dbReference type="GO" id="GO:0008295">
    <property type="term" value="P:spermidine biosynthetic process"/>
    <property type="evidence" value="ECO:0007669"/>
    <property type="project" value="TreeGrafter"/>
</dbReference>
<dbReference type="OrthoDB" id="5830820at2759"/>
<evidence type="ECO:0000313" key="2">
    <source>
        <dbReference type="Proteomes" id="UP000252519"/>
    </source>
</evidence>